<evidence type="ECO:0000256" key="2">
    <source>
        <dbReference type="ARBA" id="ARBA00023239"/>
    </source>
</evidence>
<dbReference type="AlphaFoldDB" id="A0A2C9D5M3"/>
<dbReference type="GO" id="GO:0019243">
    <property type="term" value="P:methylglyoxal catabolic process to D-lactate via S-lactoyl-glutathione"/>
    <property type="evidence" value="ECO:0007669"/>
    <property type="project" value="TreeGrafter"/>
</dbReference>
<evidence type="ECO:0000256" key="3">
    <source>
        <dbReference type="ARBA" id="ARBA00038493"/>
    </source>
</evidence>
<dbReference type="EC" id="4.2.1.130" evidence="5"/>
<keyword evidence="6" id="KW-1185">Reference proteome</keyword>
<dbReference type="RefSeq" id="WP_099556093.1">
    <property type="nucleotide sequence ID" value="NZ_LT960614.1"/>
</dbReference>
<sequence length="218" mass="23119">MANILIIATSHDRLLDGGRTGLWLEEFLVPFLAFEGAGHRVTVASLAGGDVPIDPRSLSTGEESATSAPAVAKLCGTPAFDTLDAEPYDAVYLPGGHGTVFDMPYNRKLHDLLFHFEAAGRVIAAVCHAPAVFAGMRRTDGTPFIAGRRIAAFTDAEERAGHGEDTVPFLLETRLEQLGGDHVAAENFTPNAICDGRLITGQNPASSAAVARLVLERL</sequence>
<protein>
    <submittedName>
        <fullName evidence="5">Molecular chaperone Hsp31 and glyoxalase 3</fullName>
        <ecNumber evidence="5">4.2.1.130</ecNumber>
    </submittedName>
</protein>
<keyword evidence="1" id="KW-0346">Stress response</keyword>
<evidence type="ECO:0000259" key="4">
    <source>
        <dbReference type="Pfam" id="PF01965"/>
    </source>
</evidence>
<dbReference type="CDD" id="cd03141">
    <property type="entry name" value="GATase1_Hsp31_like"/>
    <property type="match status" value="1"/>
</dbReference>
<dbReference type="KEGG" id="hdi:HDIA_2065"/>
<organism evidence="5 6">
    <name type="scientific">Hartmannibacter diazotrophicus</name>
    <dbReference type="NCBI Taxonomy" id="1482074"/>
    <lineage>
        <taxon>Bacteria</taxon>
        <taxon>Pseudomonadati</taxon>
        <taxon>Pseudomonadota</taxon>
        <taxon>Alphaproteobacteria</taxon>
        <taxon>Hyphomicrobiales</taxon>
        <taxon>Pleomorphomonadaceae</taxon>
        <taxon>Hartmannibacter</taxon>
    </lineage>
</organism>
<feature type="domain" description="DJ-1/PfpI" evidence="4">
    <location>
        <begin position="26"/>
        <end position="216"/>
    </location>
</feature>
<keyword evidence="2 5" id="KW-0456">Lyase</keyword>
<dbReference type="EMBL" id="LT960614">
    <property type="protein sequence ID" value="SON55606.1"/>
    <property type="molecule type" value="Genomic_DNA"/>
</dbReference>
<dbReference type="Gene3D" id="3.40.50.880">
    <property type="match status" value="1"/>
</dbReference>
<dbReference type="InterPro" id="IPR002818">
    <property type="entry name" value="DJ-1/PfpI"/>
</dbReference>
<name>A0A2C9D5M3_9HYPH</name>
<evidence type="ECO:0000313" key="5">
    <source>
        <dbReference type="EMBL" id="SON55606.1"/>
    </source>
</evidence>
<dbReference type="OrthoDB" id="9792284at2"/>
<evidence type="ECO:0000256" key="1">
    <source>
        <dbReference type="ARBA" id="ARBA00023016"/>
    </source>
</evidence>
<dbReference type="PANTHER" id="PTHR48094:SF11">
    <property type="entry name" value="GLUTATHIONE-INDEPENDENT GLYOXALASE HSP31-RELATED"/>
    <property type="match status" value="1"/>
</dbReference>
<dbReference type="GO" id="GO:0019172">
    <property type="term" value="F:glyoxalase III activity"/>
    <property type="evidence" value="ECO:0007669"/>
    <property type="project" value="UniProtKB-EC"/>
</dbReference>
<dbReference type="PANTHER" id="PTHR48094">
    <property type="entry name" value="PROTEIN/NUCLEIC ACID DEGLYCASE DJ-1-RELATED"/>
    <property type="match status" value="1"/>
</dbReference>
<dbReference type="InterPro" id="IPR029062">
    <property type="entry name" value="Class_I_gatase-like"/>
</dbReference>
<dbReference type="Proteomes" id="UP000223606">
    <property type="component" value="Chromosome 1"/>
</dbReference>
<proteinExistence type="inferred from homology"/>
<dbReference type="InterPro" id="IPR050325">
    <property type="entry name" value="Prot/Nucl_acid_deglycase"/>
</dbReference>
<reference evidence="6" key="1">
    <citation type="submission" date="2017-09" db="EMBL/GenBank/DDBJ databases">
        <title>Genome sequence of Nannocystis excedens DSM 71.</title>
        <authorList>
            <person name="Blom J."/>
        </authorList>
    </citation>
    <scope>NUCLEOTIDE SEQUENCE [LARGE SCALE GENOMIC DNA]</scope>
    <source>
        <strain evidence="6">type strain: E19</strain>
    </source>
</reference>
<dbReference type="Pfam" id="PF01965">
    <property type="entry name" value="DJ-1_PfpI"/>
    <property type="match status" value="1"/>
</dbReference>
<dbReference type="GO" id="GO:0005737">
    <property type="term" value="C:cytoplasm"/>
    <property type="evidence" value="ECO:0007669"/>
    <property type="project" value="TreeGrafter"/>
</dbReference>
<evidence type="ECO:0000313" key="6">
    <source>
        <dbReference type="Proteomes" id="UP000223606"/>
    </source>
</evidence>
<accession>A0A2C9D5M3</accession>
<comment type="similarity">
    <text evidence="3">Belongs to the peptidase C56 family. HSP31-like subfamily.</text>
</comment>
<dbReference type="SUPFAM" id="SSF52317">
    <property type="entry name" value="Class I glutamine amidotransferase-like"/>
    <property type="match status" value="1"/>
</dbReference>
<gene>
    <name evidence="5" type="primary">hchA_2</name>
    <name evidence="5" type="ORF">HDIA_2065</name>
</gene>